<evidence type="ECO:0000313" key="3">
    <source>
        <dbReference type="EMBL" id="AQL05555.1"/>
    </source>
</evidence>
<sequence length="967" mass="109031">MYSKGTTDKLQVRLVDTEWCQPLEIVKEDTIVIAMRKQGGTQKFVKAEIRGYEEGSRFLIVFRLGPAYGPIRIENRTSHTTISTCQSGLGEESWIQVKPHATRKYSWDDPYGQKVIDVSIDKGDDTCVLCVDLENPIGSSTSFREHGLMFTVDTSDIKILKFADYIRKEEVYGLPGSELTDHQGSSLKENETEPGAGPLELIVELGVVGISLIDHKPRELLYLHLQKVFVSYLTGYDFGTTSRFKLILGELQLDNQLPLSTMPVVLSTESRPDSNRSVFKANVAVSNVTSNGIQVYPHVYIRVTDQTWRLNIHEPIIWALFDFYSNLRFVTTINSTTVTEVDPEIRIELIDISEIRLKISLETAPSQRPRGVLGIWSPILSAVGNALKIQVHLRKVMHRSRFMRKSSIIPAITNRIKRDLIHNPLHLIFSVDFLGVTKSTLSSLSKGFAELSTDGQFLQLRSKQVWSRRITGVGDGLVQGTEAFAQGLAFGVSGVLRKPVESARQYGVIGIAPGIGRAFVGFIVQPLSGALDFFSLTVDGISASFMRCVNILSNKSVPQRIRDPRAIHRDGIVRDYDKFEAAGQMALYLAEASRYFACTDLFREPSKYAWSDYYEDHFILPSQRIALVTNKRVMLLQCLDLDKMDKKPSKILWDVPWEEVLSLELAKAGYQRPSHVIIHLKNFRRSENFVRLIKCNIDNEREPQALSLCCSIRKMWRSHQAAMKVIPLKVPSGQRHVYFVSDDDKKESHSLSRPLLSSGGTSTDVEQQFINNTVHFQKMWSSEPEIQSRCKLVAKQIADDGRVFSIWRPLCPNGYVSIGDIAHVGIHPPHFAAVYKNINGNFALPLGYDLVWRNCAEDYKSPVSIWLPRPPGGYVALGCVAVPSFKEPTLDCAFCVDERLAEDAAYEEQIIWASSDAYPWGCYIYQVQSASMQFMALRVPKEQSELRPKKILESFLQQASETQTSRA</sequence>
<evidence type="ECO:0000259" key="1">
    <source>
        <dbReference type="Pfam" id="PF25036"/>
    </source>
</evidence>
<dbReference type="InterPro" id="IPR026847">
    <property type="entry name" value="VPS13"/>
</dbReference>
<dbReference type="InterPro" id="IPR009543">
    <property type="entry name" value="VPS13_VAB"/>
</dbReference>
<dbReference type="AlphaFoldDB" id="A0A1D6P6T4"/>
<dbReference type="Pfam" id="PF25036">
    <property type="entry name" value="VPS13_VAB"/>
    <property type="match status" value="1"/>
</dbReference>
<dbReference type="ExpressionAtlas" id="A0A1D6P6T4">
    <property type="expression patterns" value="baseline and differential"/>
</dbReference>
<accession>A0A1D6P6T4</accession>
<dbReference type="Pfam" id="PF06101">
    <property type="entry name" value="Vps62"/>
    <property type="match status" value="1"/>
</dbReference>
<feature type="domain" description="Vacuolar protein sorting-associated protein 13 VPS13 adaptor binding" evidence="1">
    <location>
        <begin position="7"/>
        <end position="112"/>
    </location>
</feature>
<dbReference type="InterPro" id="IPR009291">
    <property type="entry name" value="Vps62"/>
</dbReference>
<gene>
    <name evidence="3" type="ORF">ZEAMMB73_Zm00001d047074</name>
</gene>
<name>A0A1D6P6T4_MAIZE</name>
<dbReference type="Pfam" id="PF25037">
    <property type="entry name" value="VPS13_C"/>
    <property type="match status" value="1"/>
</dbReference>
<dbReference type="InterPro" id="IPR056748">
    <property type="entry name" value="VPS13-like_C"/>
</dbReference>
<evidence type="ECO:0000259" key="2">
    <source>
        <dbReference type="Pfam" id="PF25037"/>
    </source>
</evidence>
<feature type="domain" description="Intermembrane lipid transfer protein VPS13-like C-terminal" evidence="2">
    <location>
        <begin position="561"/>
        <end position="670"/>
    </location>
</feature>
<protein>
    <submittedName>
        <fullName evidence="3">Pleckstrin homology (PH) domain-containing protein</fullName>
    </submittedName>
</protein>
<dbReference type="PANTHER" id="PTHR16166">
    <property type="entry name" value="VACUOLAR PROTEIN SORTING-ASSOCIATED PROTEIN VPS13"/>
    <property type="match status" value="1"/>
</dbReference>
<dbReference type="PaxDb" id="4577-GRMZM2G095219_P01"/>
<proteinExistence type="predicted"/>
<dbReference type="PANTHER" id="PTHR16166:SF137">
    <property type="entry name" value="PLECKSTRIN HOMOLOGY (PH) DOMAIN-CONTAINING PROTEIN"/>
    <property type="match status" value="1"/>
</dbReference>
<dbReference type="EMBL" id="CM000785">
    <property type="protein sequence ID" value="AQL05555.1"/>
    <property type="molecule type" value="Genomic_DNA"/>
</dbReference>
<reference evidence="3" key="1">
    <citation type="submission" date="2015-12" db="EMBL/GenBank/DDBJ databases">
        <title>Update maize B73 reference genome by single molecule sequencing technologies.</title>
        <authorList>
            <consortium name="Maize Genome Sequencing Project"/>
            <person name="Ware D."/>
        </authorList>
    </citation>
    <scope>NUCLEOTIDE SEQUENCE</scope>
    <source>
        <tissue evidence="3">Seedling</tissue>
    </source>
</reference>
<organism evidence="3">
    <name type="scientific">Zea mays</name>
    <name type="common">Maize</name>
    <dbReference type="NCBI Taxonomy" id="4577"/>
    <lineage>
        <taxon>Eukaryota</taxon>
        <taxon>Viridiplantae</taxon>
        <taxon>Streptophyta</taxon>
        <taxon>Embryophyta</taxon>
        <taxon>Tracheophyta</taxon>
        <taxon>Spermatophyta</taxon>
        <taxon>Magnoliopsida</taxon>
        <taxon>Liliopsida</taxon>
        <taxon>Poales</taxon>
        <taxon>Poaceae</taxon>
        <taxon>PACMAD clade</taxon>
        <taxon>Panicoideae</taxon>
        <taxon>Andropogonodae</taxon>
        <taxon>Andropogoneae</taxon>
        <taxon>Tripsacinae</taxon>
        <taxon>Zea</taxon>
    </lineage>
</organism>